<protein>
    <submittedName>
        <fullName evidence="1">Uncharacterized protein</fullName>
    </submittedName>
</protein>
<accession>A0ACB8UW13</accession>
<gene>
    <name evidence="1" type="ORF">LOY88_003577</name>
</gene>
<sequence>MARRSSQKDIDHSRSTSRLIEGISHGKFYYQPGVARTLAVRPQPQSQNSISRPIYTPSPWTGLFDYLRDIDWLNVKCFGVCPDPFATMFRSPMRLVPNISDTPLGKRQMFLEIFAQHQRLIHNQSFTAAASLDSSIHFLVTQLQRQHPRIAMAYTFEELSGICANHIRYGSYWHVFKTTLQTDEVLLIDPNYSFDNEYPKITFDSAKQIWLSQHLGLKQFCQKLSGLSQMIVDLARTDHNSEERAFLAMKIPDRLEEVLGPRLCPFPEPGRVPTPPIFPVDTLTSSPVDTIDGDVYSLSDSAGAEESDDGCSLGDRAYQAILGHSYLGENGLWGP</sequence>
<proteinExistence type="predicted"/>
<evidence type="ECO:0000313" key="1">
    <source>
        <dbReference type="EMBL" id="KAI2386381.1"/>
    </source>
</evidence>
<comment type="caution">
    <text evidence="1">The sequence shown here is derived from an EMBL/GenBank/DDBJ whole genome shotgun (WGS) entry which is preliminary data.</text>
</comment>
<organism evidence="1">
    <name type="scientific">Ophidiomyces ophidiicola</name>
    <dbReference type="NCBI Taxonomy" id="1387563"/>
    <lineage>
        <taxon>Eukaryota</taxon>
        <taxon>Fungi</taxon>
        <taxon>Dikarya</taxon>
        <taxon>Ascomycota</taxon>
        <taxon>Pezizomycotina</taxon>
        <taxon>Eurotiomycetes</taxon>
        <taxon>Eurotiomycetidae</taxon>
        <taxon>Onygenales</taxon>
        <taxon>Onygenaceae</taxon>
        <taxon>Ophidiomyces</taxon>
    </lineage>
</organism>
<reference evidence="1" key="1">
    <citation type="journal article" date="2022" name="bioRxiv">
        <title>Population genetic analysis of Ophidiomyces ophidiicola, the causative agent of snake fungal disease, indicates recent introductions to the USA.</title>
        <authorList>
            <person name="Ladner J.T."/>
            <person name="Palmer J.M."/>
            <person name="Ettinger C.L."/>
            <person name="Stajich J.E."/>
            <person name="Farrell T.M."/>
            <person name="Glorioso B.M."/>
            <person name="Lawson B."/>
            <person name="Price S.J."/>
            <person name="Stengle A.G."/>
            <person name="Grear D.A."/>
            <person name="Lorch J.M."/>
        </authorList>
    </citation>
    <scope>NUCLEOTIDE SEQUENCE</scope>
    <source>
        <strain evidence="1">NWHC 24266-5</strain>
    </source>
</reference>
<name>A0ACB8UW13_9EURO</name>
<dbReference type="EMBL" id="JALBCA010000048">
    <property type="protein sequence ID" value="KAI2386381.1"/>
    <property type="molecule type" value="Genomic_DNA"/>
</dbReference>